<dbReference type="Proteomes" id="UP000053271">
    <property type="component" value="Unassembled WGS sequence"/>
</dbReference>
<keyword evidence="2" id="KW-1185">Reference proteome</keyword>
<gene>
    <name evidence="1" type="ORF">AQJ30_23645</name>
</gene>
<dbReference type="AlphaFoldDB" id="A0A101QTM0"/>
<evidence type="ECO:0000313" key="1">
    <source>
        <dbReference type="EMBL" id="KUN35693.1"/>
    </source>
</evidence>
<name>A0A101QTM0_9ACTN</name>
<dbReference type="STRING" id="68231.AQJ30_23645"/>
<accession>A0A101QTM0</accession>
<proteinExistence type="predicted"/>
<dbReference type="InterPro" id="IPR021295">
    <property type="entry name" value="DUF2867"/>
</dbReference>
<sequence length="153" mass="16627">MGAAVASLGGFDHVDAVAVDLAPGTSAPDFARTVLAATPEWVHGMLSVRDKLMSPFGLHVQKRVAPEEIRVEPGARLGPFRVLTVTDDEVLAGDDDKHLDFRTSFAVREGAAGLEGVCTTVVRYRRRAGHLYFKVIQPFHNLIIPRVVARARS</sequence>
<dbReference type="EMBL" id="LMWS01000031">
    <property type="protein sequence ID" value="KUN35693.1"/>
    <property type="molecule type" value="Genomic_DNA"/>
</dbReference>
<protein>
    <recommendedName>
        <fullName evidence="3">DUF2867 domain-containing protein</fullName>
    </recommendedName>
</protein>
<reference evidence="1 2" key="1">
    <citation type="submission" date="2015-10" db="EMBL/GenBank/DDBJ databases">
        <title>Draft genome sequence of Streptomyces longwoodensis DSM 41677, type strain for the species Streptomyces longwoodensis.</title>
        <authorList>
            <person name="Ruckert C."/>
            <person name="Winkler A."/>
            <person name="Kalinowski J."/>
            <person name="Kampfer P."/>
            <person name="Glaeser S."/>
        </authorList>
    </citation>
    <scope>NUCLEOTIDE SEQUENCE [LARGE SCALE GENOMIC DNA]</scope>
    <source>
        <strain evidence="1 2">DSM 41677</strain>
    </source>
</reference>
<comment type="caution">
    <text evidence="1">The sequence shown here is derived from an EMBL/GenBank/DDBJ whole genome shotgun (WGS) entry which is preliminary data.</text>
</comment>
<evidence type="ECO:0008006" key="3">
    <source>
        <dbReference type="Google" id="ProtNLM"/>
    </source>
</evidence>
<organism evidence="1 2">
    <name type="scientific">Streptomyces longwoodensis</name>
    <dbReference type="NCBI Taxonomy" id="68231"/>
    <lineage>
        <taxon>Bacteria</taxon>
        <taxon>Bacillati</taxon>
        <taxon>Actinomycetota</taxon>
        <taxon>Actinomycetes</taxon>
        <taxon>Kitasatosporales</taxon>
        <taxon>Streptomycetaceae</taxon>
        <taxon>Streptomyces</taxon>
    </lineage>
</organism>
<evidence type="ECO:0000313" key="2">
    <source>
        <dbReference type="Proteomes" id="UP000053271"/>
    </source>
</evidence>
<dbReference type="Pfam" id="PF11066">
    <property type="entry name" value="DUF2867"/>
    <property type="match status" value="1"/>
</dbReference>